<gene>
    <name evidence="2" type="ordered locus">LS215_0302</name>
</gene>
<evidence type="ECO:0000313" key="2">
    <source>
        <dbReference type="EMBL" id="ACP34455.1"/>
    </source>
</evidence>
<dbReference type="RefSeq" id="WP_010923885.1">
    <property type="nucleotide sequence ID" value="NC_012589.1"/>
</dbReference>
<reference evidence="2 3" key="1">
    <citation type="journal article" date="2009" name="Proc. Natl. Acad. Sci. U.S.A.">
        <title>Biogeography of the Sulfolobus islandicus pan-genome.</title>
        <authorList>
            <person name="Reno M.L."/>
            <person name="Held N.L."/>
            <person name="Fields C.J."/>
            <person name="Burke P.V."/>
            <person name="Whitaker R.J."/>
        </authorList>
    </citation>
    <scope>NUCLEOTIDE SEQUENCE [LARGE SCALE GENOMIC DNA]</scope>
    <source>
        <strain evidence="3">L.S.2.15 / Lassen #1</strain>
    </source>
</reference>
<keyword evidence="1" id="KW-0812">Transmembrane</keyword>
<feature type="transmembrane region" description="Helical" evidence="1">
    <location>
        <begin position="326"/>
        <end position="346"/>
    </location>
</feature>
<evidence type="ECO:0000256" key="1">
    <source>
        <dbReference type="SAM" id="Phobius"/>
    </source>
</evidence>
<feature type="transmembrane region" description="Helical" evidence="1">
    <location>
        <begin position="46"/>
        <end position="67"/>
    </location>
</feature>
<dbReference type="OrthoDB" id="36710at2157"/>
<feature type="transmembrane region" description="Helical" evidence="1">
    <location>
        <begin position="286"/>
        <end position="306"/>
    </location>
</feature>
<keyword evidence="1" id="KW-0472">Membrane</keyword>
<evidence type="ECO:0000313" key="3">
    <source>
        <dbReference type="Proteomes" id="UP000001747"/>
    </source>
</evidence>
<name>C3MKT0_SACI2</name>
<dbReference type="Proteomes" id="UP000001747">
    <property type="component" value="Chromosome"/>
</dbReference>
<keyword evidence="1" id="KW-1133">Transmembrane helix</keyword>
<sequence>MKRYLILFLVLTSIIFIPITYSSNQFSFLNIGNTISYNIYETSSRLGTYLTFNISMNLVWNGTVFVINGKSVNKVFPAINTNNLTIENISGSYPYPLSVWINTAAAGTPSGFLETGKEFTTYNGIPAVEFLDYNNYTYISLQYMIPLKSYYSINIDPASNLTYSATATLTKGDLNFYTGPYNLYNVSFNYVYQNYTVNLFLLVASSNAEINLLNYSNHVALNITGLKFISLLVPITTFHDLLGVSKFIYNGSPYIIILTSTGSTGSAYYYNTSVPIIGSYIPGTNYYMISIPYSGNIVIIFGNYYSNYVNGSINIKNNDVGHGFSLLYALSAVIVVAVVITATYMLRKK</sequence>
<dbReference type="HOGENOM" id="CLU_800814_0_0_2"/>
<dbReference type="EMBL" id="CP001399">
    <property type="protein sequence ID" value="ACP34455.1"/>
    <property type="molecule type" value="Genomic_DNA"/>
</dbReference>
<organism evidence="2 3">
    <name type="scientific">Saccharolobus islandicus (strain L.S.2.15 / Lassen #1)</name>
    <name type="common">Sulfolobus islandicus</name>
    <dbReference type="NCBI Taxonomy" id="429572"/>
    <lineage>
        <taxon>Archaea</taxon>
        <taxon>Thermoproteota</taxon>
        <taxon>Thermoprotei</taxon>
        <taxon>Sulfolobales</taxon>
        <taxon>Sulfolobaceae</taxon>
        <taxon>Saccharolobus</taxon>
    </lineage>
</organism>
<dbReference type="KEGG" id="sis:LS215_0302"/>
<protein>
    <recommendedName>
        <fullName evidence="4">Thermopsin</fullName>
    </recommendedName>
</protein>
<evidence type="ECO:0008006" key="4">
    <source>
        <dbReference type="Google" id="ProtNLM"/>
    </source>
</evidence>
<proteinExistence type="predicted"/>
<dbReference type="GeneID" id="7808236"/>
<dbReference type="AlphaFoldDB" id="C3MKT0"/>
<accession>C3MKT0</accession>